<reference evidence="1 2" key="1">
    <citation type="submission" date="2013-11" db="EMBL/GenBank/DDBJ databases">
        <title>Draft genome of the bovine lungworm Dictyocaulus viviparus.</title>
        <authorList>
            <person name="Mitreva M."/>
        </authorList>
    </citation>
    <scope>NUCLEOTIDE SEQUENCE [LARGE SCALE GENOMIC DNA]</scope>
    <source>
        <strain evidence="1 2">HannoverDv2000</strain>
    </source>
</reference>
<dbReference type="GO" id="GO:0005737">
    <property type="term" value="C:cytoplasm"/>
    <property type="evidence" value="ECO:0007669"/>
    <property type="project" value="TreeGrafter"/>
</dbReference>
<dbReference type="PANTHER" id="PTHR21439:SF0">
    <property type="entry name" value="PROTEIN OSCP1"/>
    <property type="match status" value="1"/>
</dbReference>
<protein>
    <submittedName>
        <fullName evidence="1">Uncharacterized protein</fullName>
    </submittedName>
</protein>
<name>A0A0D8XRT0_DICVI</name>
<dbReference type="Pfam" id="PF10188">
    <property type="entry name" value="Oscp1"/>
    <property type="match status" value="2"/>
</dbReference>
<organism evidence="1 2">
    <name type="scientific">Dictyocaulus viviparus</name>
    <name type="common">Bovine lungworm</name>
    <dbReference type="NCBI Taxonomy" id="29172"/>
    <lineage>
        <taxon>Eukaryota</taxon>
        <taxon>Metazoa</taxon>
        <taxon>Ecdysozoa</taxon>
        <taxon>Nematoda</taxon>
        <taxon>Chromadorea</taxon>
        <taxon>Rhabditida</taxon>
        <taxon>Rhabditina</taxon>
        <taxon>Rhabditomorpha</taxon>
        <taxon>Strongyloidea</taxon>
        <taxon>Metastrongylidae</taxon>
        <taxon>Dictyocaulus</taxon>
    </lineage>
</organism>
<keyword evidence="2" id="KW-1185">Reference proteome</keyword>
<accession>A0A0D8XRT0</accession>
<dbReference type="Proteomes" id="UP000053766">
    <property type="component" value="Unassembled WGS sequence"/>
</dbReference>
<dbReference type="OrthoDB" id="2157380at2759"/>
<evidence type="ECO:0000313" key="1">
    <source>
        <dbReference type="EMBL" id="KJH47338.1"/>
    </source>
</evidence>
<sequence length="289" mass="33566">MAGEMIYILEQRIKNQKNISEEKVDLVLHDIISQTLKQKYLQEIFNMEKLFDLTLMMTKYQIQSVVTPEQILTITINHLSGMKRIAKQEDDLHELIKNAHAMFLMLYTPVPVTEWYLIRCQILNFFQDCRVRVSILLRDERQLSDGHFSHLPLKEPITLPPDVEVPGLTKYYENGEFVKSTQWPVARNYITLQNPKSPHHRLAILHVNADEKLTFSLFVCITTNNCEEILEENIQATEEMKHFLVSSAFLDIEKKVFLFRKIALVNVLDGTTIEQLIKTSSVGNSKTFG</sequence>
<gene>
    <name evidence="1" type="ORF">DICVIV_06587</name>
</gene>
<dbReference type="PANTHER" id="PTHR21439">
    <property type="entry name" value="OXIDORED-NITRO DOMAIN-CONTAINING PROTEIN"/>
    <property type="match status" value="1"/>
</dbReference>
<dbReference type="EMBL" id="KN716312">
    <property type="protein sequence ID" value="KJH47338.1"/>
    <property type="molecule type" value="Genomic_DNA"/>
</dbReference>
<dbReference type="GO" id="GO:0005886">
    <property type="term" value="C:plasma membrane"/>
    <property type="evidence" value="ECO:0007669"/>
    <property type="project" value="TreeGrafter"/>
</dbReference>
<proteinExistence type="predicted"/>
<dbReference type="InterPro" id="IPR019332">
    <property type="entry name" value="OSCP1"/>
</dbReference>
<reference evidence="2" key="2">
    <citation type="journal article" date="2016" name="Sci. Rep.">
        <title>Dictyocaulus viviparus genome, variome and transcriptome elucidate lungworm biology and support future intervention.</title>
        <authorList>
            <person name="McNulty S.N."/>
            <person name="Strube C."/>
            <person name="Rosa B.A."/>
            <person name="Martin J.C."/>
            <person name="Tyagi R."/>
            <person name="Choi Y.J."/>
            <person name="Wang Q."/>
            <person name="Hallsworth Pepin K."/>
            <person name="Zhang X."/>
            <person name="Ozersky P."/>
            <person name="Wilson R.K."/>
            <person name="Sternberg P.W."/>
            <person name="Gasser R.B."/>
            <person name="Mitreva M."/>
        </authorList>
    </citation>
    <scope>NUCLEOTIDE SEQUENCE [LARGE SCALE GENOMIC DNA]</scope>
    <source>
        <strain evidence="2">HannoverDv2000</strain>
    </source>
</reference>
<dbReference type="AlphaFoldDB" id="A0A0D8XRT0"/>
<evidence type="ECO:0000313" key="2">
    <source>
        <dbReference type="Proteomes" id="UP000053766"/>
    </source>
</evidence>